<evidence type="ECO:0000313" key="4">
    <source>
        <dbReference type="Proteomes" id="UP000280708"/>
    </source>
</evidence>
<sequence>MLKIQFAVTHSAPGGLLELWNDISEGLAARGHMVQRFGIYPELNEPAPGPAWLHIGATRPRTPLAGIRTFFKLMSFLRRERPDAIVTGMPAANVIIPLAAFLSGVSTKVIATHHSPIETHNPKLNSLDNLTGLLPNVHAIMSVSNTVAGSLSSKSRRYLRKSHTIRNALPGHIERLLATLASAPPRIASKDRRVVALGRLAYQKNYPMLISAITRLPNTHLAIAGGGEDEASLRQQAMDEGSADRIDFLGYLSREEALREAAKADIFVQVSHFEGHSLALIEAARLGLPLIVSDVPVQVEGVTAKDGTCCGLIVPLGDVQGLSNIIDRLLSDPISYRFWAERALKLGRDSSNSQMIDDYEQMIRSAAGQSATSKPATTIPQSASLNIANTPSQNPEIASTTHHAAEDIINIPLKT</sequence>
<dbReference type="RefSeq" id="WP_122129581.1">
    <property type="nucleotide sequence ID" value="NZ_CP033230.1"/>
</dbReference>
<gene>
    <name evidence="3" type="ORF">EBF16_08945</name>
</gene>
<dbReference type="Pfam" id="PF13439">
    <property type="entry name" value="Glyco_transf_4"/>
    <property type="match status" value="1"/>
</dbReference>
<feature type="domain" description="Glycosyltransferase subfamily 4-like N-terminal" evidence="2">
    <location>
        <begin position="14"/>
        <end position="167"/>
    </location>
</feature>
<dbReference type="PANTHER" id="PTHR12526:SF630">
    <property type="entry name" value="GLYCOSYLTRANSFERASE"/>
    <property type="match status" value="1"/>
</dbReference>
<dbReference type="EMBL" id="CP033230">
    <property type="protein sequence ID" value="AYO77050.1"/>
    <property type="molecule type" value="Genomic_DNA"/>
</dbReference>
<reference evidence="3 4" key="1">
    <citation type="submission" date="2018-10" db="EMBL/GenBank/DDBJ databases">
        <title>Characterization and genome analysis of a novel bacterium Sphingobium yanoikuyae SJTF8 capable of degrading PAHs.</title>
        <authorList>
            <person name="Yin C."/>
            <person name="Xiong W."/>
            <person name="Liang R."/>
        </authorList>
    </citation>
    <scope>NUCLEOTIDE SEQUENCE [LARGE SCALE GENOMIC DNA]</scope>
    <source>
        <strain evidence="3 4">SJTF8</strain>
    </source>
</reference>
<dbReference type="CDD" id="cd03811">
    <property type="entry name" value="GT4_GT28_WabH-like"/>
    <property type="match status" value="1"/>
</dbReference>
<dbReference type="AlphaFoldDB" id="A0A3G2UPD8"/>
<dbReference type="InterPro" id="IPR001296">
    <property type="entry name" value="Glyco_trans_1"/>
</dbReference>
<protein>
    <submittedName>
        <fullName evidence="3">Glycosyltransferase family 1 protein</fullName>
    </submittedName>
</protein>
<dbReference type="PANTHER" id="PTHR12526">
    <property type="entry name" value="GLYCOSYLTRANSFERASE"/>
    <property type="match status" value="1"/>
</dbReference>
<dbReference type="Gene3D" id="3.40.50.2000">
    <property type="entry name" value="Glycogen Phosphorylase B"/>
    <property type="match status" value="2"/>
</dbReference>
<dbReference type="Proteomes" id="UP000280708">
    <property type="component" value="Chromosome"/>
</dbReference>
<dbReference type="InterPro" id="IPR028098">
    <property type="entry name" value="Glyco_trans_4-like_N"/>
</dbReference>
<proteinExistence type="predicted"/>
<evidence type="ECO:0000259" key="1">
    <source>
        <dbReference type="Pfam" id="PF00534"/>
    </source>
</evidence>
<evidence type="ECO:0000313" key="3">
    <source>
        <dbReference type="EMBL" id="AYO77050.1"/>
    </source>
</evidence>
<accession>A0A3G2UPD8</accession>
<dbReference type="Pfam" id="PF00534">
    <property type="entry name" value="Glycos_transf_1"/>
    <property type="match status" value="1"/>
</dbReference>
<organism evidence="3 4">
    <name type="scientific">Sphingobium yanoikuyae</name>
    <name type="common">Sphingomonas yanoikuyae</name>
    <dbReference type="NCBI Taxonomy" id="13690"/>
    <lineage>
        <taxon>Bacteria</taxon>
        <taxon>Pseudomonadati</taxon>
        <taxon>Pseudomonadota</taxon>
        <taxon>Alphaproteobacteria</taxon>
        <taxon>Sphingomonadales</taxon>
        <taxon>Sphingomonadaceae</taxon>
        <taxon>Sphingobium</taxon>
    </lineage>
</organism>
<dbReference type="GO" id="GO:0016757">
    <property type="term" value="F:glycosyltransferase activity"/>
    <property type="evidence" value="ECO:0007669"/>
    <property type="project" value="InterPro"/>
</dbReference>
<keyword evidence="3" id="KW-0808">Transferase</keyword>
<name>A0A3G2UPD8_SPHYA</name>
<evidence type="ECO:0000259" key="2">
    <source>
        <dbReference type="Pfam" id="PF13439"/>
    </source>
</evidence>
<feature type="domain" description="Glycosyl transferase family 1" evidence="1">
    <location>
        <begin position="185"/>
        <end position="344"/>
    </location>
</feature>
<dbReference type="SUPFAM" id="SSF53756">
    <property type="entry name" value="UDP-Glycosyltransferase/glycogen phosphorylase"/>
    <property type="match status" value="1"/>
</dbReference>